<name>A0A2N9J9A4_FAGSY</name>
<sequence>MPSSSSSSSSQYDDEEDDDYTENDSISSKTFHNADNDIINEENDVVLTDAEDDESISNPNIPVGIAVTDASATTVTIALPAAKAPISNPPITTTTTTMIGNSKRRRFKNENDAWAMQDEKKPVDDSRRQFHRRWTNEDEIELLRGFLEYTTQRGTTHYNDTKLFYDQIRSKLQVEFNKNQLFDKLRRLKKKFKNVFDKTSSDKEFSFKTAHEQSTFEISLKIWGDGIGHLGVEDNMLDEDESSPNLNNLNNLVNVKVENEEFVGDSRPWKRIKPWLGSKRVSNNGALPNDNNSGNNIDNNGNNVASLIEETVKSCLSPLFQELLNNALSPMPTSLDGVSLINLKSGEEVDEKWREQRIMELEVYSKRLELVQGQIKAALEELRSMGG</sequence>
<accession>A0A2N9J9A4</accession>
<comment type="similarity">
    <text evidence="1">Belongs to the GeBP family.</text>
</comment>
<reference evidence="4" key="1">
    <citation type="submission" date="2018-02" db="EMBL/GenBank/DDBJ databases">
        <authorList>
            <person name="Cohen D.B."/>
            <person name="Kent A.D."/>
        </authorList>
    </citation>
    <scope>NUCLEOTIDE SEQUENCE</scope>
</reference>
<evidence type="ECO:0000259" key="3">
    <source>
        <dbReference type="Pfam" id="PF04504"/>
    </source>
</evidence>
<feature type="domain" description="Glabrous enhancer-binding protein-like DBD" evidence="3">
    <location>
        <begin position="130"/>
        <end position="224"/>
    </location>
</feature>
<protein>
    <recommendedName>
        <fullName evidence="3">Glabrous enhancer-binding protein-like DBD domain-containing protein</fullName>
    </recommendedName>
</protein>
<dbReference type="Pfam" id="PF04504">
    <property type="entry name" value="GeBP-like_DBD"/>
    <property type="match status" value="1"/>
</dbReference>
<dbReference type="GO" id="GO:0006355">
    <property type="term" value="P:regulation of DNA-templated transcription"/>
    <property type="evidence" value="ECO:0007669"/>
    <property type="project" value="InterPro"/>
</dbReference>
<dbReference type="PANTHER" id="PTHR31662:SF41">
    <property type="entry name" value="TRANSCRIPTION FACTOR GEBP FAMILY-RELATED"/>
    <property type="match status" value="1"/>
</dbReference>
<dbReference type="AlphaFoldDB" id="A0A2N9J9A4"/>
<dbReference type="InterPro" id="IPR053932">
    <property type="entry name" value="GeBP-like_DBD"/>
</dbReference>
<dbReference type="PANTHER" id="PTHR31662">
    <property type="entry name" value="BNAANNG10740D PROTEIN-RELATED"/>
    <property type="match status" value="1"/>
</dbReference>
<dbReference type="InterPro" id="IPR007592">
    <property type="entry name" value="GEBP"/>
</dbReference>
<evidence type="ECO:0000313" key="4">
    <source>
        <dbReference type="EMBL" id="SPD33185.1"/>
    </source>
</evidence>
<feature type="compositionally biased region" description="Acidic residues" evidence="2">
    <location>
        <begin position="12"/>
        <end position="22"/>
    </location>
</feature>
<dbReference type="EMBL" id="OIVN01006441">
    <property type="protein sequence ID" value="SPD33185.1"/>
    <property type="molecule type" value="Genomic_DNA"/>
</dbReference>
<organism evidence="4">
    <name type="scientific">Fagus sylvatica</name>
    <name type="common">Beechnut</name>
    <dbReference type="NCBI Taxonomy" id="28930"/>
    <lineage>
        <taxon>Eukaryota</taxon>
        <taxon>Viridiplantae</taxon>
        <taxon>Streptophyta</taxon>
        <taxon>Embryophyta</taxon>
        <taxon>Tracheophyta</taxon>
        <taxon>Spermatophyta</taxon>
        <taxon>Magnoliopsida</taxon>
        <taxon>eudicotyledons</taxon>
        <taxon>Gunneridae</taxon>
        <taxon>Pentapetalae</taxon>
        <taxon>rosids</taxon>
        <taxon>fabids</taxon>
        <taxon>Fagales</taxon>
        <taxon>Fagaceae</taxon>
        <taxon>Fagus</taxon>
    </lineage>
</organism>
<proteinExistence type="inferred from homology"/>
<evidence type="ECO:0000256" key="1">
    <source>
        <dbReference type="ARBA" id="ARBA00010820"/>
    </source>
</evidence>
<dbReference type="GO" id="GO:0005634">
    <property type="term" value="C:nucleus"/>
    <property type="evidence" value="ECO:0007669"/>
    <property type="project" value="TreeGrafter"/>
</dbReference>
<feature type="region of interest" description="Disordered" evidence="2">
    <location>
        <begin position="1"/>
        <end position="37"/>
    </location>
</feature>
<evidence type="ECO:0000256" key="2">
    <source>
        <dbReference type="SAM" id="MobiDB-lite"/>
    </source>
</evidence>
<feature type="compositionally biased region" description="Low complexity" evidence="2">
    <location>
        <begin position="1"/>
        <end position="11"/>
    </location>
</feature>
<gene>
    <name evidence="4" type="ORF">FSB_LOCUS61067</name>
</gene>